<dbReference type="InterPro" id="IPR033704">
    <property type="entry name" value="dUTPase_trimeric"/>
</dbReference>
<keyword evidence="12" id="KW-1185">Reference proteome</keyword>
<dbReference type="Pfam" id="PF00692">
    <property type="entry name" value="dUTPase"/>
    <property type="match status" value="1"/>
</dbReference>
<feature type="binding site" evidence="8">
    <location>
        <begin position="68"/>
        <end position="70"/>
    </location>
    <ligand>
        <name>substrate</name>
    </ligand>
</feature>
<keyword evidence="3 8" id="KW-0479">Metal-binding</keyword>
<dbReference type="OrthoDB" id="9809956at2"/>
<proteinExistence type="inferred from homology"/>
<comment type="caution">
    <text evidence="8">Lacks conserved residue(s) required for the propagation of feature annotation.</text>
</comment>
<comment type="catalytic activity">
    <reaction evidence="7 8">
        <text>dUTP + H2O = dUMP + diphosphate + H(+)</text>
        <dbReference type="Rhea" id="RHEA:10248"/>
        <dbReference type="ChEBI" id="CHEBI:15377"/>
        <dbReference type="ChEBI" id="CHEBI:15378"/>
        <dbReference type="ChEBI" id="CHEBI:33019"/>
        <dbReference type="ChEBI" id="CHEBI:61555"/>
        <dbReference type="ChEBI" id="CHEBI:246422"/>
        <dbReference type="EC" id="3.6.1.23"/>
    </reaction>
</comment>
<accession>A0A2T0PUM0</accession>
<evidence type="ECO:0000256" key="3">
    <source>
        <dbReference type="ARBA" id="ARBA00022723"/>
    </source>
</evidence>
<dbReference type="PANTHER" id="PTHR11241:SF0">
    <property type="entry name" value="DEOXYURIDINE 5'-TRIPHOSPHATE NUCLEOTIDOHYDROLASE"/>
    <property type="match status" value="1"/>
</dbReference>
<dbReference type="RefSeq" id="WP_106252670.1">
    <property type="nucleotide sequence ID" value="NZ_PVZC01000010.1"/>
</dbReference>
<evidence type="ECO:0000256" key="6">
    <source>
        <dbReference type="ARBA" id="ARBA00023080"/>
    </source>
</evidence>
<dbReference type="InterPro" id="IPR036157">
    <property type="entry name" value="dUTPase-like_sf"/>
</dbReference>
<keyword evidence="5 8" id="KW-0460">Magnesium</keyword>
<evidence type="ECO:0000256" key="8">
    <source>
        <dbReference type="HAMAP-Rule" id="MF_00116"/>
    </source>
</evidence>
<evidence type="ECO:0000256" key="7">
    <source>
        <dbReference type="ARBA" id="ARBA00047686"/>
    </source>
</evidence>
<feature type="domain" description="dUTPase-like" evidence="10">
    <location>
        <begin position="18"/>
        <end position="148"/>
    </location>
</feature>
<dbReference type="Proteomes" id="UP000237846">
    <property type="component" value="Unassembled WGS sequence"/>
</dbReference>
<dbReference type="UniPathway" id="UPA00610">
    <property type="reaction ID" value="UER00666"/>
</dbReference>
<evidence type="ECO:0000256" key="2">
    <source>
        <dbReference type="ARBA" id="ARBA00006581"/>
    </source>
</evidence>
<protein>
    <recommendedName>
        <fullName evidence="8">Deoxyuridine 5'-triphosphate nucleotidohydrolase</fullName>
        <shortName evidence="8">dUTPase</shortName>
        <ecNumber evidence="8">3.6.1.23</ecNumber>
    </recommendedName>
    <alternativeName>
        <fullName evidence="8">dUTP pyrophosphatase</fullName>
    </alternativeName>
</protein>
<keyword evidence="4 8" id="KW-0378">Hydrolase</keyword>
<dbReference type="GO" id="GO:0006226">
    <property type="term" value="P:dUMP biosynthetic process"/>
    <property type="evidence" value="ECO:0007669"/>
    <property type="project" value="UniProtKB-UniRule"/>
</dbReference>
<evidence type="ECO:0000256" key="9">
    <source>
        <dbReference type="SAM" id="MobiDB-lite"/>
    </source>
</evidence>
<feature type="binding site" evidence="8">
    <location>
        <begin position="85"/>
        <end position="87"/>
    </location>
    <ligand>
        <name>substrate</name>
    </ligand>
</feature>
<comment type="similarity">
    <text evidence="2 8">Belongs to the dUTPase family.</text>
</comment>
<dbReference type="EMBL" id="PVZC01000010">
    <property type="protein sequence ID" value="PRX92426.1"/>
    <property type="molecule type" value="Genomic_DNA"/>
</dbReference>
<dbReference type="InterPro" id="IPR008181">
    <property type="entry name" value="dUTPase"/>
</dbReference>
<dbReference type="GO" id="GO:0004170">
    <property type="term" value="F:dUTP diphosphatase activity"/>
    <property type="evidence" value="ECO:0007669"/>
    <property type="project" value="UniProtKB-UniRule"/>
</dbReference>
<comment type="caution">
    <text evidence="11">The sequence shown here is derived from an EMBL/GenBank/DDBJ whole genome shotgun (WGS) entry which is preliminary data.</text>
</comment>
<sequence>MTPVNPVDVLIQRLDPELPLPAYAHPGDAGADLVTAADVELAPGERATVPTGVAIALPEGYAAFVHPRSGLAARSGVTIVNAPGTVDAGYRGEIRVTLLNTDASAPVRFRRGDRIAQLVVQPVSRAVFHEVAVLPGSARGAGGFGSTGGHAASTEPAAPAANQRAGAAGRPEGA</sequence>
<comment type="pathway">
    <text evidence="8">Pyrimidine metabolism; dUMP biosynthesis; dUMP from dCTP (dUTP route): step 2/2.</text>
</comment>
<feature type="region of interest" description="Disordered" evidence="9">
    <location>
        <begin position="144"/>
        <end position="174"/>
    </location>
</feature>
<evidence type="ECO:0000256" key="1">
    <source>
        <dbReference type="ARBA" id="ARBA00001946"/>
    </source>
</evidence>
<comment type="function">
    <text evidence="8">This enzyme is involved in nucleotide metabolism: it produces dUMP, the immediate precursor of thymidine nucleotides and it decreases the intracellular concentration of dUTP so that uracil cannot be incorporated into DNA.</text>
</comment>
<evidence type="ECO:0000313" key="11">
    <source>
        <dbReference type="EMBL" id="PRX92426.1"/>
    </source>
</evidence>
<name>A0A2T0PUM0_9ACTN</name>
<evidence type="ECO:0000259" key="10">
    <source>
        <dbReference type="Pfam" id="PF00692"/>
    </source>
</evidence>
<dbReference type="NCBIfam" id="NF001862">
    <property type="entry name" value="PRK00601.1"/>
    <property type="match status" value="1"/>
</dbReference>
<evidence type="ECO:0000313" key="12">
    <source>
        <dbReference type="Proteomes" id="UP000237846"/>
    </source>
</evidence>
<dbReference type="CDD" id="cd07557">
    <property type="entry name" value="trimeric_dUTPase"/>
    <property type="match status" value="1"/>
</dbReference>
<dbReference type="AlphaFoldDB" id="A0A2T0PUM0"/>
<feature type="compositionally biased region" description="Low complexity" evidence="9">
    <location>
        <begin position="149"/>
        <end position="174"/>
    </location>
</feature>
<dbReference type="GO" id="GO:0046081">
    <property type="term" value="P:dUTP catabolic process"/>
    <property type="evidence" value="ECO:0007669"/>
    <property type="project" value="InterPro"/>
</dbReference>
<organism evidence="11 12">
    <name type="scientific">Allonocardiopsis opalescens</name>
    <dbReference type="NCBI Taxonomy" id="1144618"/>
    <lineage>
        <taxon>Bacteria</taxon>
        <taxon>Bacillati</taxon>
        <taxon>Actinomycetota</taxon>
        <taxon>Actinomycetes</taxon>
        <taxon>Streptosporangiales</taxon>
        <taxon>Allonocardiopsis</taxon>
    </lineage>
</organism>
<reference evidence="11 12" key="1">
    <citation type="submission" date="2018-03" db="EMBL/GenBank/DDBJ databases">
        <title>Genomic Encyclopedia of Archaeal and Bacterial Type Strains, Phase II (KMG-II): from individual species to whole genera.</title>
        <authorList>
            <person name="Goeker M."/>
        </authorList>
    </citation>
    <scope>NUCLEOTIDE SEQUENCE [LARGE SCALE GENOMIC DNA]</scope>
    <source>
        <strain evidence="11 12">DSM 45601</strain>
    </source>
</reference>
<dbReference type="GO" id="GO:0000287">
    <property type="term" value="F:magnesium ion binding"/>
    <property type="evidence" value="ECO:0007669"/>
    <property type="project" value="UniProtKB-UniRule"/>
</dbReference>
<dbReference type="EC" id="3.6.1.23" evidence="8"/>
<dbReference type="NCBIfam" id="TIGR00576">
    <property type="entry name" value="dut"/>
    <property type="match status" value="1"/>
</dbReference>
<keyword evidence="6 8" id="KW-0546">Nucleotide metabolism</keyword>
<dbReference type="PANTHER" id="PTHR11241">
    <property type="entry name" value="DEOXYURIDINE 5'-TRIPHOSPHATE NUCLEOTIDOHYDROLASE"/>
    <property type="match status" value="1"/>
</dbReference>
<dbReference type="HAMAP" id="MF_00116">
    <property type="entry name" value="dUTPase_bact"/>
    <property type="match status" value="1"/>
</dbReference>
<dbReference type="InterPro" id="IPR029054">
    <property type="entry name" value="dUTPase-like"/>
</dbReference>
<evidence type="ECO:0000256" key="4">
    <source>
        <dbReference type="ARBA" id="ARBA00022801"/>
    </source>
</evidence>
<dbReference type="SUPFAM" id="SSF51283">
    <property type="entry name" value="dUTPase-like"/>
    <property type="match status" value="1"/>
</dbReference>
<gene>
    <name evidence="8" type="primary">dut</name>
    <name evidence="11" type="ORF">CLV72_110186</name>
</gene>
<feature type="binding site" evidence="8">
    <location>
        <position position="81"/>
    </location>
    <ligand>
        <name>substrate</name>
    </ligand>
</feature>
<comment type="cofactor">
    <cofactor evidence="1 8">
        <name>Mg(2+)</name>
        <dbReference type="ChEBI" id="CHEBI:18420"/>
    </cofactor>
</comment>
<dbReference type="Gene3D" id="2.70.40.10">
    <property type="match status" value="1"/>
</dbReference>
<dbReference type="FunFam" id="2.70.40.10:FF:000008">
    <property type="entry name" value="Deoxyuridine 5'-triphosphate nucleotidohydrolase"/>
    <property type="match status" value="1"/>
</dbReference>
<evidence type="ECO:0000256" key="5">
    <source>
        <dbReference type="ARBA" id="ARBA00022842"/>
    </source>
</evidence>